<sequence length="246" mass="27266">MTREEQLLAAMVEAVDTLVDDFDLIDFLHQLCDRCNELLDVTAVGVMLADPNGRLHLIAASDEHTRLLELFALQTDQGPCVECHRSGVARLNIDLRVSAQVAAFPLFAERACQTGFTTTHALPMRLRQQIVGAMNLFDVREQKLSDPDARVAQALADVATIAILQHRTIVHGNVERAQLKAALSSRIVIEQAKGILTERWDTDLDTAFNALRQHARRHQLRLTTMCRQLIDGSLDTGAIQRPGCSA</sequence>
<evidence type="ECO:0000256" key="3">
    <source>
        <dbReference type="ARBA" id="ARBA00023015"/>
    </source>
</evidence>
<evidence type="ECO:0000313" key="6">
    <source>
        <dbReference type="EMBL" id="GCD39543.1"/>
    </source>
</evidence>
<reference evidence="6 7" key="1">
    <citation type="submission" date="2018-11" db="EMBL/GenBank/DDBJ databases">
        <title>Whole genome sequence of Streptomyces chrestomyceticus NBRC 13444(T).</title>
        <authorList>
            <person name="Komaki H."/>
            <person name="Tamura T."/>
        </authorList>
    </citation>
    <scope>NUCLEOTIDE SEQUENCE [LARGE SCALE GENOMIC DNA]</scope>
    <source>
        <strain evidence="6 7">NBRC 13444</strain>
    </source>
</reference>
<dbReference type="AlphaFoldDB" id="A0A7U9L3G7"/>
<keyword evidence="2" id="KW-0418">Kinase</keyword>
<dbReference type="InterPro" id="IPR005561">
    <property type="entry name" value="ANTAR"/>
</dbReference>
<dbReference type="InterPro" id="IPR011006">
    <property type="entry name" value="CheY-like_superfamily"/>
</dbReference>
<feature type="domain" description="ANTAR" evidence="5">
    <location>
        <begin position="169"/>
        <end position="230"/>
    </location>
</feature>
<dbReference type="SUPFAM" id="SSF52172">
    <property type="entry name" value="CheY-like"/>
    <property type="match status" value="1"/>
</dbReference>
<evidence type="ECO:0000256" key="1">
    <source>
        <dbReference type="ARBA" id="ARBA00022679"/>
    </source>
</evidence>
<dbReference type="InterPro" id="IPR003018">
    <property type="entry name" value="GAF"/>
</dbReference>
<gene>
    <name evidence="6" type="ORF">OEIGOIKO_07399</name>
</gene>
<dbReference type="SUPFAM" id="SSF55781">
    <property type="entry name" value="GAF domain-like"/>
    <property type="match status" value="1"/>
</dbReference>
<keyword evidence="4" id="KW-0804">Transcription</keyword>
<keyword evidence="1" id="KW-0808">Transferase</keyword>
<dbReference type="GeneID" id="95626062"/>
<dbReference type="InterPro" id="IPR012074">
    <property type="entry name" value="GAF_ANTAR"/>
</dbReference>
<accession>A0A7U9L3G7</accession>
<dbReference type="Gene3D" id="3.30.450.40">
    <property type="match status" value="1"/>
</dbReference>
<dbReference type="Pfam" id="PF03861">
    <property type="entry name" value="ANTAR"/>
    <property type="match status" value="1"/>
</dbReference>
<evidence type="ECO:0000259" key="5">
    <source>
        <dbReference type="PROSITE" id="PS50921"/>
    </source>
</evidence>
<evidence type="ECO:0000256" key="4">
    <source>
        <dbReference type="ARBA" id="ARBA00023163"/>
    </source>
</evidence>
<keyword evidence="3" id="KW-0805">Transcription regulation</keyword>
<comment type="caution">
    <text evidence="6">The sequence shown here is derived from an EMBL/GenBank/DDBJ whole genome shotgun (WGS) entry which is preliminary data.</text>
</comment>
<dbReference type="OrthoDB" id="3683444at2"/>
<dbReference type="SMART" id="SM01012">
    <property type="entry name" value="ANTAR"/>
    <property type="match status" value="1"/>
</dbReference>
<organism evidence="6 7">
    <name type="scientific">Streptomyces chrestomyceticus JCM 4735</name>
    <dbReference type="NCBI Taxonomy" id="1306181"/>
    <lineage>
        <taxon>Bacteria</taxon>
        <taxon>Bacillati</taxon>
        <taxon>Actinomycetota</taxon>
        <taxon>Actinomycetes</taxon>
        <taxon>Kitasatosporales</taxon>
        <taxon>Streptomycetaceae</taxon>
        <taxon>Streptomyces</taxon>
    </lineage>
</organism>
<dbReference type="PROSITE" id="PS50921">
    <property type="entry name" value="ANTAR"/>
    <property type="match status" value="1"/>
</dbReference>
<dbReference type="InterPro" id="IPR036388">
    <property type="entry name" value="WH-like_DNA-bd_sf"/>
</dbReference>
<dbReference type="SMART" id="SM00065">
    <property type="entry name" value="GAF"/>
    <property type="match status" value="1"/>
</dbReference>
<dbReference type="InterPro" id="IPR029016">
    <property type="entry name" value="GAF-like_dom_sf"/>
</dbReference>
<dbReference type="GO" id="GO:0016301">
    <property type="term" value="F:kinase activity"/>
    <property type="evidence" value="ECO:0007669"/>
    <property type="project" value="UniProtKB-KW"/>
</dbReference>
<dbReference type="Pfam" id="PF13185">
    <property type="entry name" value="GAF_2"/>
    <property type="match status" value="1"/>
</dbReference>
<dbReference type="RefSeq" id="WP_125048471.1">
    <property type="nucleotide sequence ID" value="NZ_BHZC01000001.1"/>
</dbReference>
<dbReference type="Proteomes" id="UP000287830">
    <property type="component" value="Unassembled WGS sequence"/>
</dbReference>
<evidence type="ECO:0000313" key="7">
    <source>
        <dbReference type="Proteomes" id="UP000287830"/>
    </source>
</evidence>
<name>A0A7U9L3G7_9ACTN</name>
<dbReference type="Gene3D" id="1.10.10.10">
    <property type="entry name" value="Winged helix-like DNA-binding domain superfamily/Winged helix DNA-binding domain"/>
    <property type="match status" value="1"/>
</dbReference>
<protein>
    <submittedName>
        <fullName evidence="6">Transcriptional regulator</fullName>
    </submittedName>
</protein>
<dbReference type="PIRSF" id="PIRSF036625">
    <property type="entry name" value="GAF_ANTAR"/>
    <property type="match status" value="1"/>
</dbReference>
<dbReference type="GO" id="GO:0003723">
    <property type="term" value="F:RNA binding"/>
    <property type="evidence" value="ECO:0007669"/>
    <property type="project" value="InterPro"/>
</dbReference>
<dbReference type="EMBL" id="BHZC01000001">
    <property type="protein sequence ID" value="GCD39543.1"/>
    <property type="molecule type" value="Genomic_DNA"/>
</dbReference>
<proteinExistence type="predicted"/>
<evidence type="ECO:0000256" key="2">
    <source>
        <dbReference type="ARBA" id="ARBA00022777"/>
    </source>
</evidence>